<keyword evidence="4" id="KW-1185">Reference proteome</keyword>
<evidence type="ECO:0000256" key="2">
    <source>
        <dbReference type="ARBA" id="ARBA00022801"/>
    </source>
</evidence>
<dbReference type="Gene3D" id="3.40.50.1820">
    <property type="entry name" value="alpha/beta hydrolase"/>
    <property type="match status" value="1"/>
</dbReference>
<dbReference type="PANTHER" id="PTHR10655:SF17">
    <property type="entry name" value="LYSOPHOSPHOLIPASE-LIKE PROTEIN 1"/>
    <property type="match status" value="1"/>
</dbReference>
<dbReference type="Pfam" id="PF02230">
    <property type="entry name" value="Abhydrolase_2"/>
    <property type="match status" value="1"/>
</dbReference>
<dbReference type="InterPro" id="IPR003140">
    <property type="entry name" value="PLipase/COase/thioEstase"/>
</dbReference>
<accession>A0A1C2G2E2</accession>
<sequence length="231" mass="24726">MSFFEQPALQYATGPHPHYAFIWLHGLGADGHDFAGFVEAFADATGKAMRFVFPHAPIQAVTLNGGACMPAWFDLYGTRPEDPQDEAGIQRASQAVSDLIREQAGHGIPAERVILGGFSQGGAVALYTALTGPQHLAACIGLSTYLPLAHRFAEGLPRVNDGAPVFLGHGRDDLMVPYAFALKTQALLDTHGIAAELHTYPIGHDINDTEIADLRSFLARALTPGDLAGRR</sequence>
<organism evidence="3 4">
    <name type="scientific">Acidiferrobacter thiooxydans</name>
    <dbReference type="NCBI Taxonomy" id="163359"/>
    <lineage>
        <taxon>Bacteria</taxon>
        <taxon>Pseudomonadati</taxon>
        <taxon>Pseudomonadota</taxon>
        <taxon>Gammaproteobacteria</taxon>
        <taxon>Acidiferrobacterales</taxon>
        <taxon>Acidiferrobacteraceae</taxon>
        <taxon>Acidiferrobacter</taxon>
    </lineage>
</organism>
<dbReference type="EMBL" id="PSYR01000002">
    <property type="protein sequence ID" value="RCN56027.1"/>
    <property type="molecule type" value="Genomic_DNA"/>
</dbReference>
<proteinExistence type="inferred from homology"/>
<comment type="similarity">
    <text evidence="1">Belongs to the AB hydrolase superfamily. AB hydrolase 2 family.</text>
</comment>
<dbReference type="GO" id="GO:0016787">
    <property type="term" value="F:hydrolase activity"/>
    <property type="evidence" value="ECO:0007669"/>
    <property type="project" value="UniProtKB-KW"/>
</dbReference>
<evidence type="ECO:0000313" key="4">
    <source>
        <dbReference type="Proteomes" id="UP000253250"/>
    </source>
</evidence>
<dbReference type="STRING" id="163359.A9R16_10620"/>
<reference evidence="3 4" key="1">
    <citation type="submission" date="2018-02" db="EMBL/GenBank/DDBJ databases">
        <title>Insights into the biology of acidophilic members of the Acidiferrobacteraceae family derived from comparative genomic analyses.</title>
        <authorList>
            <person name="Issotta F."/>
            <person name="Thyssen C."/>
            <person name="Mena C."/>
            <person name="Moya A."/>
            <person name="Bellenberg S."/>
            <person name="Sproer C."/>
            <person name="Covarrubias P.C."/>
            <person name="Sand W."/>
            <person name="Quatrini R."/>
            <person name="Vera M."/>
        </authorList>
    </citation>
    <scope>NUCLEOTIDE SEQUENCE [LARGE SCALE GENOMIC DNA]</scope>
    <source>
        <strain evidence="4">m-1</strain>
    </source>
</reference>
<dbReference type="PANTHER" id="PTHR10655">
    <property type="entry name" value="LYSOPHOSPHOLIPASE-RELATED"/>
    <property type="match status" value="1"/>
</dbReference>
<gene>
    <name evidence="3" type="ORF">C4900_09075</name>
</gene>
<dbReference type="AlphaFoldDB" id="A0A1C2G2E2"/>
<name>A0A1C2G2E2_9GAMM</name>
<dbReference type="SUPFAM" id="SSF53474">
    <property type="entry name" value="alpha/beta-Hydrolases"/>
    <property type="match status" value="1"/>
</dbReference>
<evidence type="ECO:0000256" key="1">
    <source>
        <dbReference type="ARBA" id="ARBA00006499"/>
    </source>
</evidence>
<protein>
    <submittedName>
        <fullName evidence="3">Carboxylesterase</fullName>
    </submittedName>
</protein>
<dbReference type="InterPro" id="IPR029058">
    <property type="entry name" value="AB_hydrolase_fold"/>
</dbReference>
<dbReference type="Proteomes" id="UP000253250">
    <property type="component" value="Unassembled WGS sequence"/>
</dbReference>
<dbReference type="InterPro" id="IPR050565">
    <property type="entry name" value="LYPA1-2/EST-like"/>
</dbReference>
<keyword evidence="2" id="KW-0378">Hydrolase</keyword>
<comment type="caution">
    <text evidence="3">The sequence shown here is derived from an EMBL/GenBank/DDBJ whole genome shotgun (WGS) entry which is preliminary data.</text>
</comment>
<evidence type="ECO:0000313" key="3">
    <source>
        <dbReference type="EMBL" id="RCN56027.1"/>
    </source>
</evidence>